<evidence type="ECO:0000313" key="3">
    <source>
        <dbReference type="Proteomes" id="UP000518266"/>
    </source>
</evidence>
<name>A0A7J5Z1H8_DISMA</name>
<evidence type="ECO:0000313" key="2">
    <source>
        <dbReference type="EMBL" id="KAF3855506.1"/>
    </source>
</evidence>
<organism evidence="2 3">
    <name type="scientific">Dissostichus mawsoni</name>
    <name type="common">Antarctic cod</name>
    <dbReference type="NCBI Taxonomy" id="36200"/>
    <lineage>
        <taxon>Eukaryota</taxon>
        <taxon>Metazoa</taxon>
        <taxon>Chordata</taxon>
        <taxon>Craniata</taxon>
        <taxon>Vertebrata</taxon>
        <taxon>Euteleostomi</taxon>
        <taxon>Actinopterygii</taxon>
        <taxon>Neopterygii</taxon>
        <taxon>Teleostei</taxon>
        <taxon>Neoteleostei</taxon>
        <taxon>Acanthomorphata</taxon>
        <taxon>Eupercaria</taxon>
        <taxon>Perciformes</taxon>
        <taxon>Notothenioidei</taxon>
        <taxon>Nototheniidae</taxon>
        <taxon>Dissostichus</taxon>
    </lineage>
</organism>
<evidence type="ECO:0000256" key="1">
    <source>
        <dbReference type="SAM" id="MobiDB-lite"/>
    </source>
</evidence>
<gene>
    <name evidence="2" type="ORF">F7725_016229</name>
</gene>
<proteinExistence type="predicted"/>
<feature type="region of interest" description="Disordered" evidence="1">
    <location>
        <begin position="32"/>
        <end position="55"/>
    </location>
</feature>
<dbReference type="AlphaFoldDB" id="A0A7J5Z1H8"/>
<sequence length="128" mass="14108">MSSTGASSQCDIINSDLSSLVCRQSNLCVSPSVSTCPSPEGGAKPARANQRPDVRQVSCSTPTWCPVSQWEKEKQRSPWLQGGTIGTANRAPRMLLCPAFSSATDRYRPPGEIMKKREEYKEKYLIQI</sequence>
<protein>
    <submittedName>
        <fullName evidence="2">Uncharacterized protein</fullName>
    </submittedName>
</protein>
<accession>A0A7J5Z1H8</accession>
<dbReference type="Proteomes" id="UP000518266">
    <property type="component" value="Unassembled WGS sequence"/>
</dbReference>
<dbReference type="EMBL" id="JAAKFY010000006">
    <property type="protein sequence ID" value="KAF3855506.1"/>
    <property type="molecule type" value="Genomic_DNA"/>
</dbReference>
<comment type="caution">
    <text evidence="2">The sequence shown here is derived from an EMBL/GenBank/DDBJ whole genome shotgun (WGS) entry which is preliminary data.</text>
</comment>
<keyword evidence="3" id="KW-1185">Reference proteome</keyword>
<reference evidence="2 3" key="1">
    <citation type="submission" date="2020-03" db="EMBL/GenBank/DDBJ databases">
        <title>Dissostichus mawsoni Genome sequencing and assembly.</title>
        <authorList>
            <person name="Park H."/>
        </authorList>
    </citation>
    <scope>NUCLEOTIDE SEQUENCE [LARGE SCALE GENOMIC DNA]</scope>
    <source>
        <strain evidence="2">DM0001</strain>
        <tissue evidence="2">Muscle</tissue>
    </source>
</reference>